<dbReference type="Gene3D" id="1.10.4100.10">
    <property type="entry name" value="2-methylcitrate dehydratase PrpD"/>
    <property type="match status" value="1"/>
</dbReference>
<accession>A0A1W6Z4Z2</accession>
<gene>
    <name evidence="4" type="ORF">CAL13_21015</name>
</gene>
<evidence type="ECO:0000259" key="3">
    <source>
        <dbReference type="Pfam" id="PF19305"/>
    </source>
</evidence>
<dbReference type="InterPro" id="IPR005656">
    <property type="entry name" value="MmgE_PrpD"/>
</dbReference>
<evidence type="ECO:0000259" key="2">
    <source>
        <dbReference type="Pfam" id="PF03972"/>
    </source>
</evidence>
<dbReference type="InterPro" id="IPR045337">
    <property type="entry name" value="MmgE_PrpD_C"/>
</dbReference>
<proteinExistence type="inferred from homology"/>
<dbReference type="Pfam" id="PF03972">
    <property type="entry name" value="MmgE_PrpD_N"/>
    <property type="match status" value="1"/>
</dbReference>
<evidence type="ECO:0000256" key="1">
    <source>
        <dbReference type="ARBA" id="ARBA00006174"/>
    </source>
</evidence>
<sequence length="455" mass="47881">MLLESLSAYGARDAIAPLADEVLHHAKRAVLDWLSALYPGTRLSPCRELLAAHNEELGHGRCSLPGNGTTAFPATAAWINGSASHTAEFDDIFRDAVYHPGCPVIAAALALAEHRRGTGRALLNAIVVGYEISTRIGAALQPSHYRYFHTTGTVGSLGAAAAAAALAAPGDADAMGHAIATSATMAAGLQQAFRSDAMSKALHAGHAAAVGVRAGQAAAHGVTGVPDILEGKVGFGAALAQDPAWDAVLEGLGDRYNITRVTQKNHGCCGHTFAAIDAALALRETGVRAQDIASIHVATYRAALDVAGNPEPASAFEAKFSLPYTVAYAMRHGSVRLAAFLPEALQDADTRALMRRVRLAEDTALTAGFPSMRAARVTIVTHDGARHEHFAPYRKGDPEAPLSDKELNDKFDELAAPVLGSERARQLRRSVWALESLDVRDLDLAADQPTHDARS</sequence>
<name>A0A1W6Z4Z2_9BORD</name>
<comment type="similarity">
    <text evidence="1">Belongs to the PrpD family.</text>
</comment>
<dbReference type="Proteomes" id="UP000194139">
    <property type="component" value="Chromosome"/>
</dbReference>
<dbReference type="InterPro" id="IPR042188">
    <property type="entry name" value="MmgE/PrpD_sf_2"/>
</dbReference>
<keyword evidence="5" id="KW-1185">Reference proteome</keyword>
<protein>
    <submittedName>
        <fullName evidence="4">2-methylcitrate dehydratase</fullName>
    </submittedName>
</protein>
<organism evidence="4 5">
    <name type="scientific">Bordetella genomosp. 9</name>
    <dbReference type="NCBI Taxonomy" id="1416803"/>
    <lineage>
        <taxon>Bacteria</taxon>
        <taxon>Pseudomonadati</taxon>
        <taxon>Pseudomonadota</taxon>
        <taxon>Betaproteobacteria</taxon>
        <taxon>Burkholderiales</taxon>
        <taxon>Alcaligenaceae</taxon>
        <taxon>Bordetella</taxon>
    </lineage>
</organism>
<dbReference type="SUPFAM" id="SSF103378">
    <property type="entry name" value="2-methylcitrate dehydratase PrpD"/>
    <property type="match status" value="1"/>
</dbReference>
<dbReference type="InterPro" id="IPR045336">
    <property type="entry name" value="MmgE_PrpD_N"/>
</dbReference>
<dbReference type="PANTHER" id="PTHR16943">
    <property type="entry name" value="2-METHYLCITRATE DEHYDRATASE-RELATED"/>
    <property type="match status" value="1"/>
</dbReference>
<reference evidence="4 5" key="1">
    <citation type="submission" date="2017-05" db="EMBL/GenBank/DDBJ databases">
        <title>Complete and WGS of Bordetella genogroups.</title>
        <authorList>
            <person name="Spilker T."/>
            <person name="LiPuma J."/>
        </authorList>
    </citation>
    <scope>NUCLEOTIDE SEQUENCE [LARGE SCALE GENOMIC DNA]</scope>
    <source>
        <strain evidence="4 5">AU17164</strain>
    </source>
</reference>
<dbReference type="PANTHER" id="PTHR16943:SF8">
    <property type="entry name" value="2-METHYLCITRATE DEHYDRATASE"/>
    <property type="match status" value="1"/>
</dbReference>
<dbReference type="RefSeq" id="WP_086073436.1">
    <property type="nucleotide sequence ID" value="NZ_CP021109.1"/>
</dbReference>
<dbReference type="EMBL" id="CP021109">
    <property type="protein sequence ID" value="ARP88418.1"/>
    <property type="molecule type" value="Genomic_DNA"/>
</dbReference>
<feature type="domain" description="MmgE/PrpD C-terminal" evidence="3">
    <location>
        <begin position="266"/>
        <end position="434"/>
    </location>
</feature>
<dbReference type="Gene3D" id="3.30.1330.120">
    <property type="entry name" value="2-methylcitrate dehydratase PrpD"/>
    <property type="match status" value="1"/>
</dbReference>
<dbReference type="GO" id="GO:0016829">
    <property type="term" value="F:lyase activity"/>
    <property type="evidence" value="ECO:0007669"/>
    <property type="project" value="InterPro"/>
</dbReference>
<evidence type="ECO:0000313" key="5">
    <source>
        <dbReference type="Proteomes" id="UP000194139"/>
    </source>
</evidence>
<evidence type="ECO:0000313" key="4">
    <source>
        <dbReference type="EMBL" id="ARP88418.1"/>
    </source>
</evidence>
<dbReference type="InterPro" id="IPR036148">
    <property type="entry name" value="MmgE/PrpD_sf"/>
</dbReference>
<dbReference type="InterPro" id="IPR042183">
    <property type="entry name" value="MmgE/PrpD_sf_1"/>
</dbReference>
<dbReference type="AlphaFoldDB" id="A0A1W6Z4Z2"/>
<dbReference type="Pfam" id="PF19305">
    <property type="entry name" value="MmgE_PrpD_C"/>
    <property type="match status" value="1"/>
</dbReference>
<feature type="domain" description="MmgE/PrpD N-terminal" evidence="2">
    <location>
        <begin position="5"/>
        <end position="245"/>
    </location>
</feature>